<dbReference type="Proteomes" id="UP001187343">
    <property type="component" value="Unassembled WGS sequence"/>
</dbReference>
<accession>A0AA88PRA2</accession>
<protein>
    <submittedName>
        <fullName evidence="2">Uncharacterized protein</fullName>
    </submittedName>
</protein>
<reference evidence="2" key="1">
    <citation type="submission" date="2023-08" db="EMBL/GenBank/DDBJ databases">
        <title>Chromosome-level Genome Assembly of mud carp (Cirrhinus molitorella).</title>
        <authorList>
            <person name="Liu H."/>
        </authorList>
    </citation>
    <scope>NUCLEOTIDE SEQUENCE</scope>
    <source>
        <strain evidence="2">Prfri</strain>
        <tissue evidence="2">Muscle</tissue>
    </source>
</reference>
<organism evidence="2 3">
    <name type="scientific">Cirrhinus molitorella</name>
    <name type="common">mud carp</name>
    <dbReference type="NCBI Taxonomy" id="172907"/>
    <lineage>
        <taxon>Eukaryota</taxon>
        <taxon>Metazoa</taxon>
        <taxon>Chordata</taxon>
        <taxon>Craniata</taxon>
        <taxon>Vertebrata</taxon>
        <taxon>Euteleostomi</taxon>
        <taxon>Actinopterygii</taxon>
        <taxon>Neopterygii</taxon>
        <taxon>Teleostei</taxon>
        <taxon>Ostariophysi</taxon>
        <taxon>Cypriniformes</taxon>
        <taxon>Cyprinidae</taxon>
        <taxon>Labeoninae</taxon>
        <taxon>Labeonini</taxon>
        <taxon>Cirrhinus</taxon>
    </lineage>
</organism>
<feature type="region of interest" description="Disordered" evidence="1">
    <location>
        <begin position="1"/>
        <end position="30"/>
    </location>
</feature>
<keyword evidence="3" id="KW-1185">Reference proteome</keyword>
<dbReference type="AlphaFoldDB" id="A0AA88PRA2"/>
<dbReference type="EMBL" id="JAUYZG010000014">
    <property type="protein sequence ID" value="KAK2889475.1"/>
    <property type="molecule type" value="Genomic_DNA"/>
</dbReference>
<evidence type="ECO:0000256" key="1">
    <source>
        <dbReference type="SAM" id="MobiDB-lite"/>
    </source>
</evidence>
<feature type="compositionally biased region" description="Polar residues" evidence="1">
    <location>
        <begin position="21"/>
        <end position="30"/>
    </location>
</feature>
<name>A0AA88PRA2_9TELE</name>
<gene>
    <name evidence="2" type="ORF">Q8A67_014850</name>
</gene>
<sequence length="136" mass="14943">MGKEECGARWNGAGPLEDVTTKTAQARAQVQNKDSIPNVPTFIASVRQGYISPESFRRCVPVRSCAPKSVCGKSGDSLRLLGCDLDGSFNSAVDHSLPRTFQKRVKGRGENLVNIDRRKRAIFSPRSQIEHLGDSR</sequence>
<evidence type="ECO:0000313" key="2">
    <source>
        <dbReference type="EMBL" id="KAK2889475.1"/>
    </source>
</evidence>
<proteinExistence type="predicted"/>
<evidence type="ECO:0000313" key="3">
    <source>
        <dbReference type="Proteomes" id="UP001187343"/>
    </source>
</evidence>
<comment type="caution">
    <text evidence="2">The sequence shown here is derived from an EMBL/GenBank/DDBJ whole genome shotgun (WGS) entry which is preliminary data.</text>
</comment>